<evidence type="ECO:0000313" key="2">
    <source>
        <dbReference type="Proteomes" id="UP001499978"/>
    </source>
</evidence>
<accession>A0ABP6AYM4</accession>
<dbReference type="RefSeq" id="WP_344173232.1">
    <property type="nucleotide sequence ID" value="NZ_BAAARY010000014.1"/>
</dbReference>
<protein>
    <submittedName>
        <fullName evidence="1">Uncharacterized protein</fullName>
    </submittedName>
</protein>
<gene>
    <name evidence="1" type="ORF">GCM10010201_28530</name>
</gene>
<proteinExistence type="predicted"/>
<dbReference type="Proteomes" id="UP001499978">
    <property type="component" value="Unassembled WGS sequence"/>
</dbReference>
<keyword evidence="2" id="KW-1185">Reference proteome</keyword>
<organism evidence="1 2">
    <name type="scientific">Pilimelia columellifera subsp. columellifera</name>
    <dbReference type="NCBI Taxonomy" id="706583"/>
    <lineage>
        <taxon>Bacteria</taxon>
        <taxon>Bacillati</taxon>
        <taxon>Actinomycetota</taxon>
        <taxon>Actinomycetes</taxon>
        <taxon>Micromonosporales</taxon>
        <taxon>Micromonosporaceae</taxon>
        <taxon>Pilimelia</taxon>
    </lineage>
</organism>
<dbReference type="EMBL" id="BAAARY010000014">
    <property type="protein sequence ID" value="GAA2527945.1"/>
    <property type="molecule type" value="Genomic_DNA"/>
</dbReference>
<evidence type="ECO:0000313" key="1">
    <source>
        <dbReference type="EMBL" id="GAA2527945.1"/>
    </source>
</evidence>
<reference evidence="2" key="1">
    <citation type="journal article" date="2019" name="Int. J. Syst. Evol. Microbiol.">
        <title>The Global Catalogue of Microorganisms (GCM) 10K type strain sequencing project: providing services to taxonomists for standard genome sequencing and annotation.</title>
        <authorList>
            <consortium name="The Broad Institute Genomics Platform"/>
            <consortium name="The Broad Institute Genome Sequencing Center for Infectious Disease"/>
            <person name="Wu L."/>
            <person name="Ma J."/>
        </authorList>
    </citation>
    <scope>NUCLEOTIDE SEQUENCE [LARGE SCALE GENOMIC DNA]</scope>
    <source>
        <strain evidence="2">JCM 3367</strain>
    </source>
</reference>
<comment type="caution">
    <text evidence="1">The sequence shown here is derived from an EMBL/GenBank/DDBJ whole genome shotgun (WGS) entry which is preliminary data.</text>
</comment>
<sequence>MSRSAVLPPSLFRRWVHVREEDAHGVLVYRPADHPIAPARGRDGLEFRPDGTLTVFSSGPVDSPVGRDGVWRAEPNGALALSHPGGGDERFQIVDIDQDQLRLRPA</sequence>
<name>A0ABP6AYM4_9ACTN</name>